<accession>A0A9P3LJZ7</accession>
<protein>
    <submittedName>
        <fullName evidence="1">Uncharacterized protein</fullName>
    </submittedName>
</protein>
<name>A0A9P3LJZ7_9APHY</name>
<keyword evidence="2" id="KW-1185">Reference proteome</keyword>
<dbReference type="EMBL" id="BPQB01000068">
    <property type="protein sequence ID" value="GJE97194.1"/>
    <property type="molecule type" value="Genomic_DNA"/>
</dbReference>
<evidence type="ECO:0000313" key="1">
    <source>
        <dbReference type="EMBL" id="GJE97194.1"/>
    </source>
</evidence>
<proteinExistence type="predicted"/>
<dbReference type="OrthoDB" id="4708870at2759"/>
<dbReference type="AlphaFoldDB" id="A0A9P3LJZ7"/>
<reference evidence="1 2" key="1">
    <citation type="submission" date="2021-08" db="EMBL/GenBank/DDBJ databases">
        <title>Draft Genome Sequence of Phanerochaete sordida strain YK-624.</title>
        <authorList>
            <person name="Mori T."/>
            <person name="Dohra H."/>
            <person name="Suzuki T."/>
            <person name="Kawagishi H."/>
            <person name="Hirai H."/>
        </authorList>
    </citation>
    <scope>NUCLEOTIDE SEQUENCE [LARGE SCALE GENOMIC DNA]</scope>
    <source>
        <strain evidence="1 2">YK-624</strain>
    </source>
</reference>
<comment type="caution">
    <text evidence="1">The sequence shown here is derived from an EMBL/GenBank/DDBJ whole genome shotgun (WGS) entry which is preliminary data.</text>
</comment>
<dbReference type="Proteomes" id="UP000703269">
    <property type="component" value="Unassembled WGS sequence"/>
</dbReference>
<sequence length="386" mass="42770">MGGNAFKATLPDASFPRMRPALYNELKQRVAASLQTVYTSVAVPHEAPGKLDFGDIDFVVCHPRDGLNPEMLRVALGAQHIIAIGNVSNLAIPLRDKDSFCQVDIHVCDDIDDWQRTFFFLSYGDLSMILGLMARALDLSLGRHGLKLARPLPTSPQLAFMLSSSVPNILDFFGLSMDRWQQGFSSEADIFSWLSTSRLYNPAKLLRCEATNTSGSRTRDARPMYQRFLVYAQRHEAPCPQLPSALEAINVFGKRSLHDALLHVAAAKKHVQSVFTGKLVQAWTGVSGMPVRFVMDETKRRLGGEGIMHTVAGISIDTLQPEGIPAMHLTLRVWESAMAEMSADQVKTLVMEVKLELEAEGKLDFDWRAAKQKRASQRSSDTQGLA</sequence>
<evidence type="ECO:0000313" key="2">
    <source>
        <dbReference type="Proteomes" id="UP000703269"/>
    </source>
</evidence>
<organism evidence="1 2">
    <name type="scientific">Phanerochaete sordida</name>
    <dbReference type="NCBI Taxonomy" id="48140"/>
    <lineage>
        <taxon>Eukaryota</taxon>
        <taxon>Fungi</taxon>
        <taxon>Dikarya</taxon>
        <taxon>Basidiomycota</taxon>
        <taxon>Agaricomycotina</taxon>
        <taxon>Agaricomycetes</taxon>
        <taxon>Polyporales</taxon>
        <taxon>Phanerochaetaceae</taxon>
        <taxon>Phanerochaete</taxon>
    </lineage>
</organism>
<gene>
    <name evidence="1" type="ORF">PsYK624_134070</name>
</gene>